<name>A0ABR7IGU6_9FIRM</name>
<organism evidence="2 3">
    <name type="scientific">Blautia difficilis</name>
    <dbReference type="NCBI Taxonomy" id="2763027"/>
    <lineage>
        <taxon>Bacteria</taxon>
        <taxon>Bacillati</taxon>
        <taxon>Bacillota</taxon>
        <taxon>Clostridia</taxon>
        <taxon>Lachnospirales</taxon>
        <taxon>Lachnospiraceae</taxon>
        <taxon>Blautia</taxon>
    </lineage>
</organism>
<accession>A0ABR7IGU6</accession>
<dbReference type="SUPFAM" id="SSF88946">
    <property type="entry name" value="Sigma2 domain of RNA polymerase sigma factors"/>
    <property type="match status" value="1"/>
</dbReference>
<proteinExistence type="predicted"/>
<dbReference type="EMBL" id="JACOQG010000007">
    <property type="protein sequence ID" value="MBC5779257.1"/>
    <property type="molecule type" value="Genomic_DNA"/>
</dbReference>
<evidence type="ECO:0000313" key="3">
    <source>
        <dbReference type="Proteomes" id="UP000649826"/>
    </source>
</evidence>
<dbReference type="InterPro" id="IPR007627">
    <property type="entry name" value="RNA_pol_sigma70_r2"/>
</dbReference>
<dbReference type="InterPro" id="IPR014284">
    <property type="entry name" value="RNA_pol_sigma-70_dom"/>
</dbReference>
<dbReference type="RefSeq" id="WP_186994599.1">
    <property type="nucleotide sequence ID" value="NZ_JACOQG010000007.1"/>
</dbReference>
<dbReference type="Gene3D" id="1.10.1740.10">
    <property type="match status" value="1"/>
</dbReference>
<reference evidence="2 3" key="1">
    <citation type="submission" date="2020-08" db="EMBL/GenBank/DDBJ databases">
        <title>Genome public.</title>
        <authorList>
            <person name="Liu C."/>
            <person name="Sun Q."/>
        </authorList>
    </citation>
    <scope>NUCLEOTIDE SEQUENCE [LARGE SCALE GENOMIC DNA]</scope>
    <source>
        <strain evidence="2 3">M29</strain>
    </source>
</reference>
<protein>
    <submittedName>
        <fullName evidence="2">Sigma-70 family RNA polymerase sigma factor</fullName>
    </submittedName>
</protein>
<feature type="domain" description="RNA polymerase sigma-70 region 2" evidence="1">
    <location>
        <begin position="9"/>
        <end position="74"/>
    </location>
</feature>
<dbReference type="Proteomes" id="UP000649826">
    <property type="component" value="Unassembled WGS sequence"/>
</dbReference>
<sequence>MDDAEFWEFYARYRGIALRAAKTILKNEAEAEDVCQDIFETLYHMEQDKVNRQTMGAMIREMSVNRAKDYCKKAYRQHEYASSELLENNEAISGCDNVEESMEALSTKDGLHFIFRKLRKKNKRNYEIYVRVKIYHIPSRIVAEQFHTTENNVNNIVLRTKRWLLKEYQKL</sequence>
<evidence type="ECO:0000259" key="1">
    <source>
        <dbReference type="Pfam" id="PF04542"/>
    </source>
</evidence>
<comment type="caution">
    <text evidence="2">The sequence shown here is derived from an EMBL/GenBank/DDBJ whole genome shotgun (WGS) entry which is preliminary data.</text>
</comment>
<dbReference type="NCBIfam" id="TIGR02937">
    <property type="entry name" value="sigma70-ECF"/>
    <property type="match status" value="1"/>
</dbReference>
<dbReference type="Pfam" id="PF04542">
    <property type="entry name" value="Sigma70_r2"/>
    <property type="match status" value="1"/>
</dbReference>
<keyword evidence="3" id="KW-1185">Reference proteome</keyword>
<dbReference type="InterPro" id="IPR013325">
    <property type="entry name" value="RNA_pol_sigma_r2"/>
</dbReference>
<evidence type="ECO:0000313" key="2">
    <source>
        <dbReference type="EMBL" id="MBC5779257.1"/>
    </source>
</evidence>
<gene>
    <name evidence="2" type="ORF">H8Z82_06230</name>
</gene>